<reference evidence="1" key="1">
    <citation type="journal article" date="2019" name="Genomics">
        <title>Genome sequence analysis and organization of the Hyphantria cunea granulovirus (HycuGV-Hc1) from Turkey.</title>
        <authorList>
            <person name="Gencer D."/>
            <person name="Bayramoglu Z."/>
            <person name="Nalcacioglu R."/>
            <person name="Demirbag Z."/>
            <person name="Demir I."/>
        </authorList>
    </citation>
    <scope>NUCLEOTIDE SEQUENCE</scope>
    <source>
        <strain evidence="1">Hc1</strain>
    </source>
</reference>
<proteinExistence type="predicted"/>
<protein>
    <submittedName>
        <fullName evidence="1">Uncharacterized protein</fullName>
    </submittedName>
</protein>
<evidence type="ECO:0000313" key="1">
    <source>
        <dbReference type="EMBL" id="QBQ01587.1"/>
    </source>
</evidence>
<gene>
    <name evidence="1" type="ORF">HycuGV_00034</name>
</gene>
<accession>A0AAF1D265</accession>
<sequence>MMQCVNTIAFITTNLNFERHYLVVVLGANYKFKVIRGLPQYVKQYSNDHKQVLFTTTIDNVYNLEHTTDRLLAVVTFYVDNKHQLLLAIQREHNRVVNYNVDDDSCRYIDFIPSTRAK</sequence>
<evidence type="ECO:0000313" key="2">
    <source>
        <dbReference type="Proteomes" id="UP000831479"/>
    </source>
</evidence>
<name>A0AAF1D265_9BBAC</name>
<organism evidence="1 2">
    <name type="scientific">Hyphantria cunea granulovirus</name>
    <dbReference type="NCBI Taxonomy" id="307448"/>
    <lineage>
        <taxon>Viruses</taxon>
        <taxon>Viruses incertae sedis</taxon>
        <taxon>Naldaviricetes</taxon>
        <taxon>Lefavirales</taxon>
        <taxon>Baculoviridae</taxon>
        <taxon>Betabaculovirus</taxon>
        <taxon>Betabaculovirus hycuneae</taxon>
    </lineage>
</organism>
<dbReference type="EMBL" id="MH923363">
    <property type="protein sequence ID" value="QBQ01587.1"/>
    <property type="molecule type" value="Genomic_DNA"/>
</dbReference>
<keyword evidence="2" id="KW-1185">Reference proteome</keyword>
<dbReference type="Proteomes" id="UP000831479">
    <property type="component" value="Segment"/>
</dbReference>